<feature type="binding site" evidence="9">
    <location>
        <position position="234"/>
    </location>
    <ligand>
        <name>1-deoxy-D-xylulose 5-phosphate</name>
        <dbReference type="ChEBI" id="CHEBI:57792"/>
    </ligand>
</feature>
<feature type="binding site" evidence="9">
    <location>
        <position position="30"/>
    </location>
    <ligand>
        <name>NADPH</name>
        <dbReference type="ChEBI" id="CHEBI:57783"/>
    </ligand>
</feature>
<comment type="catalytic activity">
    <reaction evidence="8">
        <text>2-C-methyl-D-erythritol 4-phosphate + NADP(+) = 1-deoxy-D-xylulose 5-phosphate + NADPH + H(+)</text>
        <dbReference type="Rhea" id="RHEA:13717"/>
        <dbReference type="ChEBI" id="CHEBI:15378"/>
        <dbReference type="ChEBI" id="CHEBI:57783"/>
        <dbReference type="ChEBI" id="CHEBI:57792"/>
        <dbReference type="ChEBI" id="CHEBI:58262"/>
        <dbReference type="ChEBI" id="CHEBI:58349"/>
        <dbReference type="EC" id="1.1.1.267"/>
    </reaction>
    <physiologicalReaction direction="right-to-left" evidence="8">
        <dbReference type="Rhea" id="RHEA:13719"/>
    </physiologicalReaction>
</comment>
<dbReference type="EC" id="1.1.1.267" evidence="9"/>
<dbReference type="InterPro" id="IPR003821">
    <property type="entry name" value="DXP_reductoisomerase"/>
</dbReference>
<evidence type="ECO:0000256" key="6">
    <source>
        <dbReference type="ARBA" id="ARBA00023211"/>
    </source>
</evidence>
<dbReference type="GO" id="GO:0016853">
    <property type="term" value="F:isomerase activity"/>
    <property type="evidence" value="ECO:0007669"/>
    <property type="project" value="UniProtKB-KW"/>
</dbReference>
<evidence type="ECO:0000256" key="1">
    <source>
        <dbReference type="ARBA" id="ARBA00005094"/>
    </source>
</evidence>
<dbReference type="FunFam" id="3.40.50.720:FF:000045">
    <property type="entry name" value="1-deoxy-D-xylulose 5-phosphate reductoisomerase"/>
    <property type="match status" value="1"/>
</dbReference>
<feature type="binding site" evidence="9">
    <location>
        <position position="168"/>
    </location>
    <ligand>
        <name>1-deoxy-D-xylulose 5-phosphate</name>
        <dbReference type="ChEBI" id="CHEBI:57792"/>
    </ligand>
</feature>
<evidence type="ECO:0000256" key="3">
    <source>
        <dbReference type="ARBA" id="ARBA00022723"/>
    </source>
</evidence>
<feature type="binding site" evidence="9">
    <location>
        <position position="169"/>
    </location>
    <ligand>
        <name>Mn(2+)</name>
        <dbReference type="ChEBI" id="CHEBI:29035"/>
    </ligand>
</feature>
<dbReference type="SUPFAM" id="SSF69055">
    <property type="entry name" value="1-deoxy-D-xylulose-5-phosphate reductoisomerase, C-terminal domain"/>
    <property type="match status" value="1"/>
</dbReference>
<evidence type="ECO:0000259" key="12">
    <source>
        <dbReference type="Pfam" id="PF13288"/>
    </source>
</evidence>
<protein>
    <recommendedName>
        <fullName evidence="9">1-deoxy-D-xylulose 5-phosphate reductoisomerase</fullName>
        <shortName evidence="9">DXP reductoisomerase</shortName>
        <ecNumber evidence="9">1.1.1.267</ecNumber>
    </recommendedName>
    <alternativeName>
        <fullName evidence="9">1-deoxyxylulose-5-phosphate reductoisomerase</fullName>
    </alternativeName>
    <alternativeName>
        <fullName evidence="9">2-C-methyl-D-erythritol 4-phosphate synthase</fullName>
    </alternativeName>
</protein>
<organism evidence="13 14">
    <name type="scientific">Sulfuriferula multivorans</name>
    <dbReference type="NCBI Taxonomy" id="1559896"/>
    <lineage>
        <taxon>Bacteria</taxon>
        <taxon>Pseudomonadati</taxon>
        <taxon>Pseudomonadota</taxon>
        <taxon>Betaproteobacteria</taxon>
        <taxon>Nitrosomonadales</taxon>
        <taxon>Sulfuricellaceae</taxon>
        <taxon>Sulfuriferula</taxon>
    </lineage>
</organism>
<dbReference type="GO" id="GO:0030604">
    <property type="term" value="F:1-deoxy-D-xylulose-5-phosphate reductoisomerase activity"/>
    <property type="evidence" value="ECO:0007669"/>
    <property type="project" value="UniProtKB-UniRule"/>
</dbReference>
<comment type="pathway">
    <text evidence="1 9">Isoprenoid biosynthesis; isopentenyl diphosphate biosynthesis via DXP pathway; isopentenyl diphosphate from 1-deoxy-D-xylulose 5-phosphate: step 1/6.</text>
</comment>
<keyword evidence="5 9" id="KW-0560">Oxidoreductase</keyword>
<dbReference type="InterPro" id="IPR013512">
    <property type="entry name" value="DXP_reductoisomerase_N"/>
</dbReference>
<dbReference type="PANTHER" id="PTHR30525">
    <property type="entry name" value="1-DEOXY-D-XYLULOSE 5-PHOSPHATE REDUCTOISOMERASE"/>
    <property type="match status" value="1"/>
</dbReference>
<dbReference type="Proteomes" id="UP000483432">
    <property type="component" value="Unassembled WGS sequence"/>
</dbReference>
<dbReference type="Pfam" id="PF08436">
    <property type="entry name" value="DXP_redisom_C"/>
    <property type="match status" value="1"/>
</dbReference>
<comment type="caution">
    <text evidence="13">The sequence shown here is derived from an EMBL/GenBank/DDBJ whole genome shotgun (WGS) entry which is preliminary data.</text>
</comment>
<dbReference type="HAMAP" id="MF_00183">
    <property type="entry name" value="DXP_reductoisom"/>
    <property type="match status" value="1"/>
</dbReference>
<feature type="binding site" evidence="9">
    <location>
        <position position="167"/>
    </location>
    <ligand>
        <name>Mn(2+)</name>
        <dbReference type="ChEBI" id="CHEBI:29035"/>
    </ligand>
</feature>
<dbReference type="Gene3D" id="3.40.50.720">
    <property type="entry name" value="NAD(P)-binding Rossmann-like Domain"/>
    <property type="match status" value="1"/>
</dbReference>
<dbReference type="Pfam" id="PF02670">
    <property type="entry name" value="DXP_reductoisom"/>
    <property type="match status" value="1"/>
</dbReference>
<feature type="binding site" evidence="9">
    <location>
        <position position="28"/>
    </location>
    <ligand>
        <name>NADPH</name>
        <dbReference type="ChEBI" id="CHEBI:57783"/>
    </ligand>
</feature>
<evidence type="ECO:0000256" key="8">
    <source>
        <dbReference type="ARBA" id="ARBA00048543"/>
    </source>
</evidence>
<dbReference type="PIRSF" id="PIRSF006205">
    <property type="entry name" value="Dxp_reductismrs"/>
    <property type="match status" value="1"/>
</dbReference>
<evidence type="ECO:0000256" key="4">
    <source>
        <dbReference type="ARBA" id="ARBA00022857"/>
    </source>
</evidence>
<evidence type="ECO:0000259" key="10">
    <source>
        <dbReference type="Pfam" id="PF02670"/>
    </source>
</evidence>
<sequence length="409" mass="43102">MNSSGQNPNEINPGSKPARVLTVLGATGTIGVNTLDVVSRHPGRFEIFALTGATQVERMVEQCRVHRPRVAVMSEPSAAKLLRARIAEEKLAVTVLEGADALTEVATAAEVDTVMAAIVGAAGLPATLAAAQAGKRILLANKETLVVSGQLFMDAIAASGAELLPIDSEHNAIFQSLPRGFAGDFQRAGVNFLWITASGGPFRTWTSEAIAAATPAQAVAHPNWVMGKKISVDSASLMNKGLEVIEARWLFNARPEQIKVVVHPQSIVHSMVEYADGSVIAQMGTPDMRTPIAYALGFPERIEAGVSALELMGKQLTFEAPDSARFPCLQLAFDALHSGGNASAVLNAANEVAVARFLDGSIPFNAIAASIAHTLDNLADGAVQTLDELLDADCQARIVAETYLEHINA</sequence>
<evidence type="ECO:0000256" key="2">
    <source>
        <dbReference type="ARBA" id="ARBA00006825"/>
    </source>
</evidence>
<dbReference type="InterPro" id="IPR013644">
    <property type="entry name" value="DXP_reductoisomerase_C"/>
</dbReference>
<comment type="cofactor">
    <cofactor evidence="9">
        <name>Mg(2+)</name>
        <dbReference type="ChEBI" id="CHEBI:18420"/>
    </cofactor>
    <cofactor evidence="9">
        <name>Mn(2+)</name>
        <dbReference type="ChEBI" id="CHEBI:29035"/>
    </cofactor>
</comment>
<feature type="binding site" evidence="9">
    <location>
        <position position="27"/>
    </location>
    <ligand>
        <name>NADPH</name>
        <dbReference type="ChEBI" id="CHEBI:57783"/>
    </ligand>
</feature>
<dbReference type="GO" id="GO:0051484">
    <property type="term" value="P:isopentenyl diphosphate biosynthetic process, methylerythritol 4-phosphate pathway involved in terpenoid biosynthetic process"/>
    <property type="evidence" value="ECO:0007669"/>
    <property type="project" value="TreeGrafter"/>
</dbReference>
<reference evidence="13 14" key="1">
    <citation type="submission" date="2019-09" db="EMBL/GenBank/DDBJ databases">
        <title>H2 Metabolism Revealed by Metagenomic Analysis in Subglacial Sediment of East Antarctica.</title>
        <authorList>
            <person name="Yang Z."/>
            <person name="Zhang Y."/>
            <person name="Lv Y."/>
            <person name="Yan W."/>
            <person name="Xiao X."/>
            <person name="Sun B."/>
            <person name="Ma H."/>
        </authorList>
    </citation>
    <scope>NUCLEOTIDE SEQUENCE [LARGE SCALE GENOMIC DNA]</scope>
    <source>
        <strain evidence="13">Bin2_2</strain>
    </source>
</reference>
<feature type="binding site" evidence="9">
    <location>
        <position position="142"/>
    </location>
    <ligand>
        <name>1-deoxy-D-xylulose 5-phosphate</name>
        <dbReference type="ChEBI" id="CHEBI:57792"/>
    </ligand>
</feature>
<dbReference type="SUPFAM" id="SSF51735">
    <property type="entry name" value="NAD(P)-binding Rossmann-fold domains"/>
    <property type="match status" value="1"/>
</dbReference>
<dbReference type="AlphaFoldDB" id="A0A7C9KAQ6"/>
<proteinExistence type="inferred from homology"/>
<dbReference type="GO" id="GO:0030145">
    <property type="term" value="F:manganese ion binding"/>
    <property type="evidence" value="ECO:0007669"/>
    <property type="project" value="TreeGrafter"/>
</dbReference>
<feature type="binding site" evidence="9">
    <location>
        <position position="53"/>
    </location>
    <ligand>
        <name>NADPH</name>
        <dbReference type="ChEBI" id="CHEBI:57783"/>
    </ligand>
</feature>
<feature type="domain" description="DXP reductoisomerase C-terminal" evidence="12">
    <location>
        <begin position="283"/>
        <end position="397"/>
    </location>
</feature>
<feature type="domain" description="1-deoxy-D-xylulose 5-phosphate reductoisomerase C-terminal" evidence="11">
    <location>
        <begin position="163"/>
        <end position="251"/>
    </location>
</feature>
<evidence type="ECO:0000256" key="9">
    <source>
        <dbReference type="HAMAP-Rule" id="MF_00183"/>
    </source>
</evidence>
<dbReference type="NCBIfam" id="NF009114">
    <property type="entry name" value="PRK12464.1"/>
    <property type="match status" value="1"/>
</dbReference>
<feature type="binding site" evidence="9">
    <location>
        <position position="227"/>
    </location>
    <ligand>
        <name>NADPH</name>
        <dbReference type="ChEBI" id="CHEBI:57783"/>
    </ligand>
</feature>
<dbReference type="Gene3D" id="1.10.1740.10">
    <property type="match status" value="1"/>
</dbReference>
<comment type="caution">
    <text evidence="9">Lacks conserved residue(s) required for the propagation of feature annotation.</text>
</comment>
<evidence type="ECO:0000256" key="5">
    <source>
        <dbReference type="ARBA" id="ARBA00023002"/>
    </source>
</evidence>
<dbReference type="SUPFAM" id="SSF55347">
    <property type="entry name" value="Glyceraldehyde-3-phosphate dehydrogenase-like, C-terminal domain"/>
    <property type="match status" value="1"/>
</dbReference>
<feature type="binding site" evidence="9">
    <location>
        <position position="243"/>
    </location>
    <ligand>
        <name>1-deoxy-D-xylulose 5-phosphate</name>
        <dbReference type="ChEBI" id="CHEBI:57792"/>
    </ligand>
</feature>
<comment type="similarity">
    <text evidence="2 9">Belongs to the DXR family.</text>
</comment>
<evidence type="ECO:0000313" key="14">
    <source>
        <dbReference type="Proteomes" id="UP000483432"/>
    </source>
</evidence>
<feature type="binding site" evidence="9">
    <location>
        <position position="239"/>
    </location>
    <ligand>
        <name>1-deoxy-D-xylulose 5-phosphate</name>
        <dbReference type="ChEBI" id="CHEBI:57792"/>
    </ligand>
</feature>
<name>A0A7C9KAQ6_9PROT</name>
<dbReference type="InterPro" id="IPR036169">
    <property type="entry name" value="DXPR_C_sf"/>
</dbReference>
<comment type="function">
    <text evidence="9">Catalyzes the NADPH-dependent rearrangement and reduction of 1-deoxy-D-xylulose-5-phosphate (DXP) to 2-C-methyl-D-erythritol 4-phosphate (MEP).</text>
</comment>
<feature type="binding site" evidence="9">
    <location>
        <position position="198"/>
    </location>
    <ligand>
        <name>1-deoxy-D-xylulose 5-phosphate</name>
        <dbReference type="ChEBI" id="CHEBI:57792"/>
    </ligand>
</feature>
<feature type="binding site" evidence="9">
    <location>
        <position position="141"/>
    </location>
    <ligand>
        <name>NADPH</name>
        <dbReference type="ChEBI" id="CHEBI:57783"/>
    </ligand>
</feature>
<keyword evidence="13" id="KW-0413">Isomerase</keyword>
<dbReference type="InterPro" id="IPR036291">
    <property type="entry name" value="NAD(P)-bd_dom_sf"/>
</dbReference>
<dbReference type="NCBIfam" id="NF003938">
    <property type="entry name" value="PRK05447.1-1"/>
    <property type="match status" value="1"/>
</dbReference>
<dbReference type="Pfam" id="PF13288">
    <property type="entry name" value="DXPR_C"/>
    <property type="match status" value="1"/>
</dbReference>
<feature type="domain" description="1-deoxy-D-xylulose 5-phosphate reductoisomerase N-terminal" evidence="10">
    <location>
        <begin position="21"/>
        <end position="149"/>
    </location>
</feature>
<keyword evidence="6 9" id="KW-0464">Manganese</keyword>
<evidence type="ECO:0000313" key="13">
    <source>
        <dbReference type="EMBL" id="NDP48634.1"/>
    </source>
</evidence>
<keyword evidence="3 9" id="KW-0479">Metal-binding</keyword>
<keyword evidence="7 9" id="KW-0414">Isoprene biosynthesis</keyword>
<dbReference type="PANTHER" id="PTHR30525:SF0">
    <property type="entry name" value="1-DEOXY-D-XYLULOSE 5-PHOSPHATE REDUCTOISOMERASE, CHLOROPLASTIC"/>
    <property type="match status" value="1"/>
</dbReference>
<feature type="binding site" evidence="9">
    <location>
        <position position="221"/>
    </location>
    <ligand>
        <name>1-deoxy-D-xylulose 5-phosphate</name>
        <dbReference type="ChEBI" id="CHEBI:57792"/>
    </ligand>
</feature>
<dbReference type="InterPro" id="IPR026877">
    <property type="entry name" value="DXPR_C"/>
</dbReference>
<gene>
    <name evidence="9" type="primary">dxr</name>
    <name evidence="13" type="ORF">GZ085_09655</name>
</gene>
<dbReference type="EMBL" id="JAAFGW010000140">
    <property type="protein sequence ID" value="NDP48634.1"/>
    <property type="molecule type" value="Genomic_DNA"/>
</dbReference>
<evidence type="ECO:0000259" key="11">
    <source>
        <dbReference type="Pfam" id="PF08436"/>
    </source>
</evidence>
<accession>A0A7C9KAQ6</accession>
<dbReference type="UniPathway" id="UPA00056">
    <property type="reaction ID" value="UER00092"/>
</dbReference>
<feature type="binding site" evidence="9">
    <location>
        <position position="169"/>
    </location>
    <ligand>
        <name>1-deoxy-D-xylulose 5-phosphate</name>
        <dbReference type="ChEBI" id="CHEBI:57792"/>
    </ligand>
</feature>
<dbReference type="GO" id="GO:0070402">
    <property type="term" value="F:NADPH binding"/>
    <property type="evidence" value="ECO:0007669"/>
    <property type="project" value="InterPro"/>
</dbReference>
<dbReference type="NCBIfam" id="TIGR00243">
    <property type="entry name" value="Dxr"/>
    <property type="match status" value="1"/>
</dbReference>
<feature type="binding site" evidence="9">
    <location>
        <position position="143"/>
    </location>
    <ligand>
        <name>NADPH</name>
        <dbReference type="ChEBI" id="CHEBI:57783"/>
    </ligand>
</feature>
<keyword evidence="4 9" id="KW-0521">NADP</keyword>
<feature type="binding site" evidence="9">
    <location>
        <position position="243"/>
    </location>
    <ligand>
        <name>Mn(2+)</name>
        <dbReference type="ChEBI" id="CHEBI:29035"/>
    </ligand>
</feature>
<keyword evidence="9" id="KW-0460">Magnesium</keyword>
<evidence type="ECO:0000256" key="7">
    <source>
        <dbReference type="ARBA" id="ARBA00023229"/>
    </source>
</evidence>
<feature type="binding site" evidence="9">
    <location>
        <position position="240"/>
    </location>
    <ligand>
        <name>1-deoxy-D-xylulose 5-phosphate</name>
        <dbReference type="ChEBI" id="CHEBI:57792"/>
    </ligand>
</feature>